<gene>
    <name evidence="4" type="ORF">AYY17_02800</name>
</gene>
<evidence type="ECO:0000259" key="2">
    <source>
        <dbReference type="Pfam" id="PF01370"/>
    </source>
</evidence>
<dbReference type="InterPro" id="IPR010099">
    <property type="entry name" value="SDR39U1"/>
</dbReference>
<name>A0A1B8HQP1_9GAMM</name>
<dbReference type="InterPro" id="IPR036291">
    <property type="entry name" value="NAD(P)-bd_dom_sf"/>
</dbReference>
<dbReference type="RefSeq" id="WP_067421082.1">
    <property type="nucleotide sequence ID" value="NZ_LZEX01000001.1"/>
</dbReference>
<dbReference type="InterPro" id="IPR013549">
    <property type="entry name" value="DUF1731"/>
</dbReference>
<dbReference type="Pfam" id="PF08338">
    <property type="entry name" value="DUF1731"/>
    <property type="match status" value="1"/>
</dbReference>
<dbReference type="Pfam" id="PF01370">
    <property type="entry name" value="Epimerase"/>
    <property type="match status" value="1"/>
</dbReference>
<dbReference type="AlphaFoldDB" id="A0A1B8HQP1"/>
<dbReference type="Gene3D" id="3.40.50.720">
    <property type="entry name" value="NAD(P)-binding Rossmann-like Domain"/>
    <property type="match status" value="1"/>
</dbReference>
<protein>
    <submittedName>
        <fullName evidence="4">TIGR01777 family protein</fullName>
    </submittedName>
</protein>
<evidence type="ECO:0000313" key="5">
    <source>
        <dbReference type="Proteomes" id="UP000092247"/>
    </source>
</evidence>
<sequence>MRILITGGTGLIGTPLVQALIARKHHVVVLSRSPQKVYSRFCSAAQHLNSLAGLTHLNDIDAVINLAGEPIADKRWSKEQKERLCESRWKITERLTTLINASDTPPAVFLSGSAVGWYGDQGQAVVTEAEEPHPEFTHTLCARWEALALWAQSDKTRVCLLRTGIVLSPEGGALAKMLPLYRAGLGGPVGNGRQYMPWIHIRDMVSAILFLLDNDAMSGTFNMTAPYPCHNEQFAAVLAQILHRPHLLRVPALVIKALLGEAAVLVLGGQNALPERLETAGFACQFINLEDALRDLLESPADN</sequence>
<dbReference type="PANTHER" id="PTHR11092">
    <property type="entry name" value="SUGAR NUCLEOTIDE EPIMERASE RELATED"/>
    <property type="match status" value="1"/>
</dbReference>
<feature type="domain" description="DUF1731" evidence="3">
    <location>
        <begin position="250"/>
        <end position="296"/>
    </location>
</feature>
<evidence type="ECO:0000256" key="1">
    <source>
        <dbReference type="ARBA" id="ARBA00009353"/>
    </source>
</evidence>
<dbReference type="InterPro" id="IPR001509">
    <property type="entry name" value="Epimerase_deHydtase"/>
</dbReference>
<dbReference type="Proteomes" id="UP000092247">
    <property type="component" value="Unassembled WGS sequence"/>
</dbReference>
<dbReference type="PANTHER" id="PTHR11092:SF0">
    <property type="entry name" value="EPIMERASE FAMILY PROTEIN SDR39U1"/>
    <property type="match status" value="1"/>
</dbReference>
<proteinExistence type="inferred from homology"/>
<evidence type="ECO:0000259" key="3">
    <source>
        <dbReference type="Pfam" id="PF08338"/>
    </source>
</evidence>
<organism evidence="4 5">
    <name type="scientific">Morganella psychrotolerans</name>
    <dbReference type="NCBI Taxonomy" id="368603"/>
    <lineage>
        <taxon>Bacteria</taxon>
        <taxon>Pseudomonadati</taxon>
        <taxon>Pseudomonadota</taxon>
        <taxon>Gammaproteobacteria</taxon>
        <taxon>Enterobacterales</taxon>
        <taxon>Morganellaceae</taxon>
        <taxon>Morganella</taxon>
    </lineage>
</organism>
<dbReference type="SUPFAM" id="SSF51735">
    <property type="entry name" value="NAD(P)-binding Rossmann-fold domains"/>
    <property type="match status" value="1"/>
</dbReference>
<comment type="caution">
    <text evidence="4">The sequence shown here is derived from an EMBL/GenBank/DDBJ whole genome shotgun (WGS) entry which is preliminary data.</text>
</comment>
<feature type="domain" description="NAD-dependent epimerase/dehydratase" evidence="2">
    <location>
        <begin position="3"/>
        <end position="222"/>
    </location>
</feature>
<dbReference type="NCBIfam" id="TIGR01777">
    <property type="entry name" value="yfcH"/>
    <property type="match status" value="1"/>
</dbReference>
<dbReference type="EMBL" id="LZEX01000001">
    <property type="protein sequence ID" value="OBU11658.1"/>
    <property type="molecule type" value="Genomic_DNA"/>
</dbReference>
<comment type="similarity">
    <text evidence="1">Belongs to the NAD(P)-dependent epimerase/dehydratase family. SDR39U1 subfamily.</text>
</comment>
<dbReference type="CDD" id="cd05242">
    <property type="entry name" value="SDR_a8"/>
    <property type="match status" value="1"/>
</dbReference>
<reference evidence="4 5" key="1">
    <citation type="submission" date="2016-06" db="EMBL/GenBank/DDBJ databases">
        <authorList>
            <person name="Kjaerup R.B."/>
            <person name="Dalgaard T.S."/>
            <person name="Juul-Madsen H.R."/>
        </authorList>
    </citation>
    <scope>NUCLEOTIDE SEQUENCE [LARGE SCALE GENOMIC DNA]</scope>
    <source>
        <strain evidence="4 5">GCSL-Mp3</strain>
    </source>
</reference>
<dbReference type="STRING" id="368603.AYY16_06360"/>
<evidence type="ECO:0000313" key="4">
    <source>
        <dbReference type="EMBL" id="OBU11658.1"/>
    </source>
</evidence>
<accession>A0A1B8HQP1</accession>